<dbReference type="InterPro" id="IPR013534">
    <property type="entry name" value="Starch_synth_cat_dom"/>
</dbReference>
<dbReference type="GO" id="GO:0004373">
    <property type="term" value="F:alpha-1,4-glucan glucosyltransferase (UDP-glucose donor) activity"/>
    <property type="evidence" value="ECO:0007669"/>
    <property type="project" value="InterPro"/>
</dbReference>
<sequence length="479" mass="55102">MRVLFVTSEATPFARTGGLAEFCGSLPIYLSNQGINTDIILPFYRCIKEGGYSLKLVIEKLRLGLGWRWLNFSVFQTYLKENIRVFLIEKDEFFDRSFLYGTEKEEYFDNAERFIFFTKAVLNFIEHYNESWDIIHCHDWQTALIPVYLKQNFYPQLNSIKTVLTLHNLGYQGIFPSETFSFTNLPANLFSINGLEFFGQINFLKGGIIFADFLTTVSPTYAKEIQTPHYGFGLDGVLKIYAHKLKGILNGVDYTIWNPEIDPYIAINYSNSNLEGKKICKEDLLATCGLPIDLKERPLLAMVSRLVEQKGIDILLPILERLMQKGVCLIILGQGNKYYEDTLKSIAAAYPNQMKVEIKFDNILSHKIIAGADMLLMPSRYEPCGLAQMYAMKYGTIPIVHHTGGLADTVIDVNSEEKIGTGFKFYDYTAKAFLEAIEHALFYFEQKKEMWYSLMQEAMRCDFSWEKSAHEYLLLYQSL</sequence>
<dbReference type="SUPFAM" id="SSF53756">
    <property type="entry name" value="UDP-Glycosyltransferase/glycogen phosphorylase"/>
    <property type="match status" value="1"/>
</dbReference>
<evidence type="ECO:0000256" key="3">
    <source>
        <dbReference type="ARBA" id="ARBA00004964"/>
    </source>
</evidence>
<dbReference type="NCBIfam" id="NF001899">
    <property type="entry name" value="PRK00654.1-2"/>
    <property type="match status" value="1"/>
</dbReference>
<comment type="function">
    <text evidence="2">Synthesizes alpha-1,4-glucan chains using ADP-glucose.</text>
</comment>
<dbReference type="InterPro" id="IPR011835">
    <property type="entry name" value="GS/SS"/>
</dbReference>
<keyword evidence="7 11" id="KW-0808">Transferase</keyword>
<evidence type="ECO:0000259" key="10">
    <source>
        <dbReference type="Pfam" id="PF08323"/>
    </source>
</evidence>
<name>A0A7C0U3N9_DESA2</name>
<dbReference type="CDD" id="cd03791">
    <property type="entry name" value="GT5_Glycogen_synthase_DULL1-like"/>
    <property type="match status" value="1"/>
</dbReference>
<feature type="domain" description="Starch synthase catalytic" evidence="10">
    <location>
        <begin position="2"/>
        <end position="239"/>
    </location>
</feature>
<keyword evidence="6 11" id="KW-0328">Glycosyltransferase</keyword>
<comment type="caution">
    <text evidence="11">The sequence shown here is derived from an EMBL/GenBank/DDBJ whole genome shotgun (WGS) entry which is preliminary data.</text>
</comment>
<dbReference type="PANTHER" id="PTHR45825">
    <property type="entry name" value="GRANULE-BOUND STARCH SYNTHASE 1, CHLOROPLASTIC/AMYLOPLASTIC"/>
    <property type="match status" value="1"/>
</dbReference>
<dbReference type="Pfam" id="PF00534">
    <property type="entry name" value="Glycos_transf_1"/>
    <property type="match status" value="1"/>
</dbReference>
<feature type="domain" description="Glycosyl transferase family 1" evidence="9">
    <location>
        <begin position="295"/>
        <end position="441"/>
    </location>
</feature>
<dbReference type="Proteomes" id="UP000886289">
    <property type="component" value="Unassembled WGS sequence"/>
</dbReference>
<dbReference type="PANTHER" id="PTHR45825:SF11">
    <property type="entry name" value="ALPHA AMYLASE DOMAIN-CONTAINING PROTEIN"/>
    <property type="match status" value="1"/>
</dbReference>
<comment type="catalytic activity">
    <reaction evidence="1">
        <text>[(1-&gt;4)-alpha-D-glucosyl](n) + ADP-alpha-D-glucose = [(1-&gt;4)-alpha-D-glucosyl](n+1) + ADP + H(+)</text>
        <dbReference type="Rhea" id="RHEA:18189"/>
        <dbReference type="Rhea" id="RHEA-COMP:9584"/>
        <dbReference type="Rhea" id="RHEA-COMP:9587"/>
        <dbReference type="ChEBI" id="CHEBI:15378"/>
        <dbReference type="ChEBI" id="CHEBI:15444"/>
        <dbReference type="ChEBI" id="CHEBI:57498"/>
        <dbReference type="ChEBI" id="CHEBI:456216"/>
        <dbReference type="EC" id="2.4.1.21"/>
    </reaction>
</comment>
<keyword evidence="8" id="KW-0320">Glycogen biosynthesis</keyword>
<evidence type="ECO:0000256" key="8">
    <source>
        <dbReference type="ARBA" id="ARBA00023056"/>
    </source>
</evidence>
<evidence type="ECO:0000256" key="4">
    <source>
        <dbReference type="ARBA" id="ARBA00010281"/>
    </source>
</evidence>
<comment type="similarity">
    <text evidence="4">Belongs to the glycosyltransferase 1 family. Bacterial/plant glycogen synthase subfamily.</text>
</comment>
<feature type="non-terminal residue" evidence="11">
    <location>
        <position position="479"/>
    </location>
</feature>
<dbReference type="EMBL" id="DRBS01000354">
    <property type="protein sequence ID" value="HDD45084.1"/>
    <property type="molecule type" value="Genomic_DNA"/>
</dbReference>
<evidence type="ECO:0000313" key="11">
    <source>
        <dbReference type="EMBL" id="HDD45084.1"/>
    </source>
</evidence>
<dbReference type="Gene3D" id="3.40.50.2000">
    <property type="entry name" value="Glycogen Phosphorylase B"/>
    <property type="match status" value="2"/>
</dbReference>
<accession>A0A7C0U3N9</accession>
<dbReference type="NCBIfam" id="TIGR02095">
    <property type="entry name" value="glgA"/>
    <property type="match status" value="1"/>
</dbReference>
<gene>
    <name evidence="11" type="primary">glgA</name>
    <name evidence="11" type="ORF">ENG63_09550</name>
</gene>
<dbReference type="Pfam" id="PF08323">
    <property type="entry name" value="Glyco_transf_5"/>
    <property type="match status" value="1"/>
</dbReference>
<reference evidence="11" key="1">
    <citation type="journal article" date="2020" name="mSystems">
        <title>Genome- and Community-Level Interaction Insights into Carbon Utilization and Element Cycling Functions of Hydrothermarchaeota in Hydrothermal Sediment.</title>
        <authorList>
            <person name="Zhou Z."/>
            <person name="Liu Y."/>
            <person name="Xu W."/>
            <person name="Pan J."/>
            <person name="Luo Z.H."/>
            <person name="Li M."/>
        </authorList>
    </citation>
    <scope>NUCLEOTIDE SEQUENCE [LARGE SCALE GENOMIC DNA]</scope>
    <source>
        <strain evidence="11">HyVt-233</strain>
    </source>
</reference>
<dbReference type="InterPro" id="IPR001296">
    <property type="entry name" value="Glyco_trans_1"/>
</dbReference>
<organism evidence="11">
    <name type="scientific">Desulfofervidus auxilii</name>
    <dbReference type="NCBI Taxonomy" id="1621989"/>
    <lineage>
        <taxon>Bacteria</taxon>
        <taxon>Pseudomonadati</taxon>
        <taxon>Thermodesulfobacteriota</taxon>
        <taxon>Candidatus Desulfofervidia</taxon>
        <taxon>Candidatus Desulfofervidales</taxon>
        <taxon>Candidatus Desulfofervidaceae</taxon>
        <taxon>Candidatus Desulfofervidus</taxon>
    </lineage>
</organism>
<dbReference type="GO" id="GO:0005978">
    <property type="term" value="P:glycogen biosynthetic process"/>
    <property type="evidence" value="ECO:0007669"/>
    <property type="project" value="UniProtKB-UniPathway"/>
</dbReference>
<evidence type="ECO:0000256" key="6">
    <source>
        <dbReference type="ARBA" id="ARBA00022676"/>
    </source>
</evidence>
<proteinExistence type="inferred from homology"/>
<dbReference type="GO" id="GO:0009011">
    <property type="term" value="F:alpha-1,4-glucan glucosyltransferase (ADP-glucose donor) activity"/>
    <property type="evidence" value="ECO:0007669"/>
    <property type="project" value="UniProtKB-EC"/>
</dbReference>
<protein>
    <recommendedName>
        <fullName evidence="5">starch synthase</fullName>
        <ecNumber evidence="5">2.4.1.21</ecNumber>
    </recommendedName>
</protein>
<dbReference type="EC" id="2.4.1.21" evidence="5"/>
<dbReference type="UniPathway" id="UPA00164"/>
<evidence type="ECO:0000259" key="9">
    <source>
        <dbReference type="Pfam" id="PF00534"/>
    </source>
</evidence>
<evidence type="ECO:0000256" key="5">
    <source>
        <dbReference type="ARBA" id="ARBA00012588"/>
    </source>
</evidence>
<comment type="pathway">
    <text evidence="3">Glycan biosynthesis; glycogen biosynthesis.</text>
</comment>
<dbReference type="HAMAP" id="MF_00484">
    <property type="entry name" value="Glycogen_synth"/>
    <property type="match status" value="1"/>
</dbReference>
<evidence type="ECO:0000256" key="7">
    <source>
        <dbReference type="ARBA" id="ARBA00022679"/>
    </source>
</evidence>
<evidence type="ECO:0000256" key="2">
    <source>
        <dbReference type="ARBA" id="ARBA00002764"/>
    </source>
</evidence>
<dbReference type="AlphaFoldDB" id="A0A7C0U3N9"/>
<evidence type="ECO:0000256" key="1">
    <source>
        <dbReference type="ARBA" id="ARBA00001478"/>
    </source>
</evidence>